<comment type="caution">
    <text evidence="1">The sequence shown here is derived from an EMBL/GenBank/DDBJ whole genome shotgun (WGS) entry which is preliminary data.</text>
</comment>
<dbReference type="Proteomes" id="UP000289775">
    <property type="component" value="Unassembled WGS sequence"/>
</dbReference>
<name>A0A444WEI5_9FLAO</name>
<dbReference type="EMBL" id="JUIW01000003">
    <property type="protein sequence ID" value="RYJ44263.1"/>
    <property type="molecule type" value="Genomic_DNA"/>
</dbReference>
<organism evidence="1 2">
    <name type="scientific">Flavobacterium beibuense</name>
    <dbReference type="NCBI Taxonomy" id="657326"/>
    <lineage>
        <taxon>Bacteria</taxon>
        <taxon>Pseudomonadati</taxon>
        <taxon>Bacteroidota</taxon>
        <taxon>Flavobacteriia</taxon>
        <taxon>Flavobacteriales</taxon>
        <taxon>Flavobacteriaceae</taxon>
        <taxon>Flavobacterium</taxon>
    </lineage>
</organism>
<dbReference type="AlphaFoldDB" id="A0A444WEI5"/>
<sequence>MPPGGQHKRAGPEFRVSACHVIREKVRECYGNIPCHYPV</sequence>
<keyword evidence="2" id="KW-1185">Reference proteome</keyword>
<evidence type="ECO:0000313" key="1">
    <source>
        <dbReference type="EMBL" id="RYJ44263.1"/>
    </source>
</evidence>
<proteinExistence type="predicted"/>
<gene>
    <name evidence="1" type="ORF">NU09_0873</name>
</gene>
<protein>
    <submittedName>
        <fullName evidence="1">Uncharacterized protein</fullName>
    </submittedName>
</protein>
<evidence type="ECO:0000313" key="2">
    <source>
        <dbReference type="Proteomes" id="UP000289775"/>
    </source>
</evidence>
<reference evidence="1 2" key="1">
    <citation type="submission" date="2014-12" db="EMBL/GenBank/DDBJ databases">
        <title>Genome sequence of Flavobacterium beibuense RSKm HC5.</title>
        <authorList>
            <person name="Kim J.F."/>
            <person name="Song J.Y."/>
            <person name="Kwak M.-J."/>
            <person name="Lee S.-W."/>
        </authorList>
    </citation>
    <scope>NUCLEOTIDE SEQUENCE [LARGE SCALE GENOMIC DNA]</scope>
    <source>
        <strain evidence="1 2">RSKm HC5</strain>
    </source>
</reference>
<accession>A0A444WEI5</accession>